<proteinExistence type="predicted"/>
<reference evidence="1" key="1">
    <citation type="submission" date="2019-11" db="EMBL/GenBank/DDBJ databases">
        <authorList>
            <person name="Feng L."/>
        </authorList>
    </citation>
    <scope>NUCLEOTIDE SEQUENCE</scope>
    <source>
        <strain evidence="1">RtorquesLFYP15</strain>
    </source>
</reference>
<organism evidence="1">
    <name type="scientific">[Ruminococcus] torques</name>
    <dbReference type="NCBI Taxonomy" id="33039"/>
    <lineage>
        <taxon>Bacteria</taxon>
        <taxon>Bacillati</taxon>
        <taxon>Bacillota</taxon>
        <taxon>Clostridia</taxon>
        <taxon>Lachnospirales</taxon>
        <taxon>Lachnospiraceae</taxon>
        <taxon>Mediterraneibacter</taxon>
    </lineage>
</organism>
<evidence type="ECO:0000313" key="1">
    <source>
        <dbReference type="EMBL" id="VYU51244.1"/>
    </source>
</evidence>
<dbReference type="AlphaFoldDB" id="A0A6N3FGK6"/>
<gene>
    <name evidence="1" type="ORF">RTLFYP15_02728</name>
</gene>
<accession>A0A6N3FGK6</accession>
<protein>
    <submittedName>
        <fullName evidence="1">Uncharacterized protein</fullName>
    </submittedName>
</protein>
<name>A0A6N3FGK6_9FIRM</name>
<sequence>MRAQRVREAESRIEMQVAKWTAEGTVKGFENPSTL</sequence>
<dbReference type="EMBL" id="CACRUQ010000031">
    <property type="protein sequence ID" value="VYU51244.1"/>
    <property type="molecule type" value="Genomic_DNA"/>
</dbReference>